<dbReference type="SUPFAM" id="SSF51735">
    <property type="entry name" value="NAD(P)-binding Rossmann-fold domains"/>
    <property type="match status" value="1"/>
</dbReference>
<dbReference type="EMBL" id="CAJNYU010001724">
    <property type="protein sequence ID" value="CAF3460786.1"/>
    <property type="molecule type" value="Genomic_DNA"/>
</dbReference>
<sequence length="89" mass="9642">MAENQKKLVVFAGGSGGLGRHIVDADQTREGVDVVKVNYSDHQSLLVELQGVHTVISCFIGIEESSMVSQLNLLDACLEAKVKRFVPSE</sequence>
<dbReference type="AlphaFoldDB" id="A0A818ELJ8"/>
<protein>
    <recommendedName>
        <fullName evidence="3">NmrA-like domain-containing protein</fullName>
    </recommendedName>
</protein>
<dbReference type="GO" id="GO:0016491">
    <property type="term" value="F:oxidoreductase activity"/>
    <property type="evidence" value="ECO:0007669"/>
    <property type="project" value="UniProtKB-KW"/>
</dbReference>
<evidence type="ECO:0000256" key="2">
    <source>
        <dbReference type="ARBA" id="ARBA00023002"/>
    </source>
</evidence>
<dbReference type="InterPro" id="IPR008030">
    <property type="entry name" value="NmrA-like"/>
</dbReference>
<name>A0A818ELJ8_9BILA</name>
<keyword evidence="2" id="KW-0560">Oxidoreductase</keyword>
<dbReference type="Gene3D" id="3.40.50.720">
    <property type="entry name" value="NAD(P)-binding Rossmann-like Domain"/>
    <property type="match status" value="1"/>
</dbReference>
<evidence type="ECO:0000313" key="5">
    <source>
        <dbReference type="Proteomes" id="UP000663869"/>
    </source>
</evidence>
<comment type="caution">
    <text evidence="4">The sequence shown here is derived from an EMBL/GenBank/DDBJ whole genome shotgun (WGS) entry which is preliminary data.</text>
</comment>
<proteinExistence type="predicted"/>
<evidence type="ECO:0000256" key="1">
    <source>
        <dbReference type="ARBA" id="ARBA00022857"/>
    </source>
</evidence>
<dbReference type="PANTHER" id="PTHR47706:SF4">
    <property type="entry name" value="NMRA-LIKE DOMAIN-CONTAINING PROTEIN"/>
    <property type="match status" value="1"/>
</dbReference>
<accession>A0A818ELJ8</accession>
<organism evidence="4 5">
    <name type="scientific">Rotaria socialis</name>
    <dbReference type="NCBI Taxonomy" id="392032"/>
    <lineage>
        <taxon>Eukaryota</taxon>
        <taxon>Metazoa</taxon>
        <taxon>Spiralia</taxon>
        <taxon>Gnathifera</taxon>
        <taxon>Rotifera</taxon>
        <taxon>Eurotatoria</taxon>
        <taxon>Bdelloidea</taxon>
        <taxon>Philodinida</taxon>
        <taxon>Philodinidae</taxon>
        <taxon>Rotaria</taxon>
    </lineage>
</organism>
<dbReference type="Proteomes" id="UP000663869">
    <property type="component" value="Unassembled WGS sequence"/>
</dbReference>
<evidence type="ECO:0000259" key="3">
    <source>
        <dbReference type="Pfam" id="PF05368"/>
    </source>
</evidence>
<reference evidence="4" key="1">
    <citation type="submission" date="2021-02" db="EMBL/GenBank/DDBJ databases">
        <authorList>
            <person name="Nowell W R."/>
        </authorList>
    </citation>
    <scope>NUCLEOTIDE SEQUENCE</scope>
</reference>
<gene>
    <name evidence="4" type="ORF">FME351_LOCUS14082</name>
</gene>
<evidence type="ECO:0000313" key="4">
    <source>
        <dbReference type="EMBL" id="CAF3460786.1"/>
    </source>
</evidence>
<dbReference type="InterPro" id="IPR051609">
    <property type="entry name" value="NmrA/Isoflavone_reductase-like"/>
</dbReference>
<dbReference type="PANTHER" id="PTHR47706">
    <property type="entry name" value="NMRA-LIKE FAMILY PROTEIN"/>
    <property type="match status" value="1"/>
</dbReference>
<keyword evidence="1" id="KW-0521">NADP</keyword>
<dbReference type="InterPro" id="IPR036291">
    <property type="entry name" value="NAD(P)-bd_dom_sf"/>
</dbReference>
<feature type="domain" description="NmrA-like" evidence="3">
    <location>
        <begin position="28"/>
        <end position="89"/>
    </location>
</feature>
<dbReference type="Pfam" id="PF05368">
    <property type="entry name" value="NmrA"/>
    <property type="match status" value="1"/>
</dbReference>